<evidence type="ECO:0000313" key="2">
    <source>
        <dbReference type="Proteomes" id="UP000033736"/>
    </source>
</evidence>
<evidence type="ECO:0000313" key="1">
    <source>
        <dbReference type="EMBL" id="KJW03859.1"/>
    </source>
</evidence>
<proteinExistence type="predicted"/>
<reference evidence="1 2" key="1">
    <citation type="submission" date="2015-01" db="EMBL/GenBank/DDBJ databases">
        <title>Genome Sequencing of Rickettsiales /home/snadendla/prok_pipe/test/illegal_ec_num.txt.</title>
        <authorList>
            <person name="Daugherty S.C."/>
            <person name="Su Q."/>
            <person name="Abolude K."/>
            <person name="Beier-Sexton M."/>
            <person name="Carlyon J.A."/>
            <person name="Carter R."/>
            <person name="Day N.P."/>
            <person name="Dumler S.J."/>
            <person name="Dyachenko V."/>
            <person name="Godinez A."/>
            <person name="Kurtti T.J."/>
            <person name="Lichay M."/>
            <person name="Mullins K.E."/>
            <person name="Ott S."/>
            <person name="Pappas-Brown V."/>
            <person name="Paris D.H."/>
            <person name="Patel P."/>
            <person name="Richards A.L."/>
            <person name="Sadzewicz L."/>
            <person name="Sears K."/>
            <person name="Seidman D."/>
            <person name="Sengamalay N."/>
            <person name="Stenos J."/>
            <person name="Tallon L.J."/>
            <person name="Vincent G."/>
            <person name="Fraser C.M."/>
            <person name="Munderloh U."/>
            <person name="Dunning-Hotopp J.C."/>
        </authorList>
    </citation>
    <scope>NUCLEOTIDE SEQUENCE [LARGE SCALE GENOMIC DNA]</scope>
    <source>
        <strain evidence="1 2">T170-B</strain>
    </source>
</reference>
<comment type="caution">
    <text evidence="1">The sequence shown here is derived from an EMBL/GenBank/DDBJ whole genome shotgun (WGS) entry which is preliminary data.</text>
</comment>
<dbReference type="EMBL" id="LAOQ01000010">
    <property type="protein sequence ID" value="KJW03859.1"/>
    <property type="molecule type" value="Genomic_DNA"/>
</dbReference>
<dbReference type="Proteomes" id="UP000033736">
    <property type="component" value="Unassembled WGS sequence"/>
</dbReference>
<sequence length="74" mass="8646">MLQHLKEVISEVRKAVTMLKSKQVADHHLTAYLKALDRVQLLAQEKWSNMLTNSDQIERRARLIEQHLIAKEKA</sequence>
<accession>A0A0F3RF91</accession>
<dbReference type="AlphaFoldDB" id="A0A0F3RF91"/>
<dbReference type="PATRIC" id="fig|1268837.3.peg.540"/>
<gene>
    <name evidence="1" type="ORF">RAT170B_1629</name>
</gene>
<keyword evidence="2" id="KW-1185">Reference proteome</keyword>
<name>A0A0F3RF91_9RICK</name>
<protein>
    <submittedName>
        <fullName evidence="1">Putative conjugative transfer protein TraH</fullName>
    </submittedName>
</protein>
<organism evidence="1 2">
    <name type="scientific">Rickettsia argasii T170-B</name>
    <dbReference type="NCBI Taxonomy" id="1268837"/>
    <lineage>
        <taxon>Bacteria</taxon>
        <taxon>Pseudomonadati</taxon>
        <taxon>Pseudomonadota</taxon>
        <taxon>Alphaproteobacteria</taxon>
        <taxon>Rickettsiales</taxon>
        <taxon>Rickettsiaceae</taxon>
        <taxon>Rickettsieae</taxon>
        <taxon>Rickettsia</taxon>
        <taxon>spotted fever group</taxon>
    </lineage>
</organism>